<comment type="caution">
    <text evidence="5">The sequence shown here is derived from an EMBL/GenBank/DDBJ whole genome shotgun (WGS) entry which is preliminary data.</text>
</comment>
<reference evidence="5" key="1">
    <citation type="submission" date="2022-04" db="EMBL/GenBank/DDBJ databases">
        <title>A functionally conserved STORR gene fusion in Papaver species that diverged 16.8 million years ago.</title>
        <authorList>
            <person name="Catania T."/>
        </authorList>
    </citation>
    <scope>NUCLEOTIDE SEQUENCE</scope>
    <source>
        <strain evidence="5">S-188037</strain>
    </source>
</reference>
<comment type="similarity">
    <text evidence="1">Belongs to the ABC transporter superfamily. ABCG family. Eye pigment precursor importer (TC 3.A.1.204) subfamily.</text>
</comment>
<proteinExistence type="inferred from homology"/>
<dbReference type="PANTHER" id="PTHR48042:SF19">
    <property type="entry name" value="OS09G0472100 PROTEIN"/>
    <property type="match status" value="1"/>
</dbReference>
<accession>A0AAD4T6C9</accession>
<dbReference type="Pfam" id="PF00005">
    <property type="entry name" value="ABC_tran"/>
    <property type="match status" value="1"/>
</dbReference>
<evidence type="ECO:0000259" key="4">
    <source>
        <dbReference type="Pfam" id="PF00005"/>
    </source>
</evidence>
<keyword evidence="6" id="KW-1185">Reference proteome</keyword>
<sequence length="151" mass="15733">MAAANDNMPRYIPSLSPSKSPLPLLNNGTSSTMEMESPLPTPNEQQRGSFSGASNSSCAGAGVLLTWDDLWVTIPSSGSGRSGNNNNGRALLEGLNGYAQPSEILAIMGPSGSGKSTLLDALAGLCYSRGRTHNDVNGQRICLLLCYTPTT</sequence>
<feature type="compositionally biased region" description="Low complexity" evidence="3">
    <location>
        <begin position="13"/>
        <end position="25"/>
    </location>
</feature>
<dbReference type="SUPFAM" id="SSF52540">
    <property type="entry name" value="P-loop containing nucleoside triphosphate hydrolases"/>
    <property type="match status" value="1"/>
</dbReference>
<dbReference type="InterPro" id="IPR003439">
    <property type="entry name" value="ABC_transporter-like_ATP-bd"/>
</dbReference>
<organism evidence="5 6">
    <name type="scientific">Papaver atlanticum</name>
    <dbReference type="NCBI Taxonomy" id="357466"/>
    <lineage>
        <taxon>Eukaryota</taxon>
        <taxon>Viridiplantae</taxon>
        <taxon>Streptophyta</taxon>
        <taxon>Embryophyta</taxon>
        <taxon>Tracheophyta</taxon>
        <taxon>Spermatophyta</taxon>
        <taxon>Magnoliopsida</taxon>
        <taxon>Ranunculales</taxon>
        <taxon>Papaveraceae</taxon>
        <taxon>Papaveroideae</taxon>
        <taxon>Papaver</taxon>
    </lineage>
</organism>
<evidence type="ECO:0000313" key="6">
    <source>
        <dbReference type="Proteomes" id="UP001202328"/>
    </source>
</evidence>
<evidence type="ECO:0000313" key="5">
    <source>
        <dbReference type="EMBL" id="KAI3943741.1"/>
    </source>
</evidence>
<feature type="region of interest" description="Disordered" evidence="3">
    <location>
        <begin position="1"/>
        <end position="55"/>
    </location>
</feature>
<name>A0AAD4T6C9_9MAGN</name>
<dbReference type="InterPro" id="IPR027417">
    <property type="entry name" value="P-loop_NTPase"/>
</dbReference>
<evidence type="ECO:0000256" key="1">
    <source>
        <dbReference type="ARBA" id="ARBA00005814"/>
    </source>
</evidence>
<dbReference type="Gene3D" id="3.40.50.300">
    <property type="entry name" value="P-loop containing nucleotide triphosphate hydrolases"/>
    <property type="match status" value="1"/>
</dbReference>
<evidence type="ECO:0000256" key="2">
    <source>
        <dbReference type="ARBA" id="ARBA00022448"/>
    </source>
</evidence>
<protein>
    <recommendedName>
        <fullName evidence="4">ABC transporter domain-containing protein</fullName>
    </recommendedName>
</protein>
<dbReference type="AlphaFoldDB" id="A0AAD4T6C9"/>
<dbReference type="Proteomes" id="UP001202328">
    <property type="component" value="Unassembled WGS sequence"/>
</dbReference>
<evidence type="ECO:0000256" key="3">
    <source>
        <dbReference type="SAM" id="MobiDB-lite"/>
    </source>
</evidence>
<dbReference type="EMBL" id="JAJJMB010004170">
    <property type="protein sequence ID" value="KAI3943741.1"/>
    <property type="molecule type" value="Genomic_DNA"/>
</dbReference>
<feature type="domain" description="ABC transporter" evidence="4">
    <location>
        <begin position="92"/>
        <end position="130"/>
    </location>
</feature>
<gene>
    <name evidence="5" type="ORF">MKW98_004246</name>
</gene>
<dbReference type="GO" id="GO:0016887">
    <property type="term" value="F:ATP hydrolysis activity"/>
    <property type="evidence" value="ECO:0007669"/>
    <property type="project" value="InterPro"/>
</dbReference>
<keyword evidence="2" id="KW-0813">Transport</keyword>
<dbReference type="PANTHER" id="PTHR48042">
    <property type="entry name" value="ABC TRANSPORTER G FAMILY MEMBER 11"/>
    <property type="match status" value="1"/>
</dbReference>
<dbReference type="GO" id="GO:0005524">
    <property type="term" value="F:ATP binding"/>
    <property type="evidence" value="ECO:0007669"/>
    <property type="project" value="InterPro"/>
</dbReference>
<dbReference type="InterPro" id="IPR052215">
    <property type="entry name" value="Plant_ABCG"/>
</dbReference>